<dbReference type="SMART" id="SM00354">
    <property type="entry name" value="HTH_LACI"/>
    <property type="match status" value="1"/>
</dbReference>
<reference evidence="6 7" key="1">
    <citation type="submission" date="2023-06" db="EMBL/GenBank/DDBJ databases">
        <title>Actinomyces orist ORNL 0101 HMT-893 genome.</title>
        <authorList>
            <person name="Johnston C.D."/>
            <person name="Chen T."/>
            <person name="Dewhirst F.E."/>
        </authorList>
    </citation>
    <scope>NUCLEOTIDE SEQUENCE [LARGE SCALE GENOMIC DNA]</scope>
    <source>
        <strain evidence="6 7">ORNL 0101</strain>
    </source>
</reference>
<dbReference type="GO" id="GO:0000976">
    <property type="term" value="F:transcription cis-regulatory region binding"/>
    <property type="evidence" value="ECO:0007669"/>
    <property type="project" value="TreeGrafter"/>
</dbReference>
<dbReference type="Gene3D" id="3.40.50.2300">
    <property type="match status" value="2"/>
</dbReference>
<dbReference type="PANTHER" id="PTHR30146:SF148">
    <property type="entry name" value="HTH-TYPE TRANSCRIPTIONAL REPRESSOR PURR-RELATED"/>
    <property type="match status" value="1"/>
</dbReference>
<dbReference type="RefSeq" id="WP_081385586.1">
    <property type="nucleotide sequence ID" value="NZ_JAXBCZ010000001.1"/>
</dbReference>
<evidence type="ECO:0000256" key="3">
    <source>
        <dbReference type="ARBA" id="ARBA00023125"/>
    </source>
</evidence>
<dbReference type="PROSITE" id="PS50932">
    <property type="entry name" value="HTH_LACI_2"/>
    <property type="match status" value="1"/>
</dbReference>
<evidence type="ECO:0000256" key="4">
    <source>
        <dbReference type="ARBA" id="ARBA00023163"/>
    </source>
</evidence>
<sequence length="336" mass="35924">MGDTYRTTMADVAKAAGVSRTTVSFVLNNRDGARIPPQTRERVQQVAAELGYRPHGGARALASRRSSLIGLVSEIVTSPFAAATIRGIQDTVRAAGYTLFIVPTSAEASVDAEAFETLLKSRVEGIIYATGWNCRVRMPAQAREIPTVLVHCIDPVSGLPCVRPDEEQMGRLAAQALLEGHHRDIGVIELDPNDGEAAPGRRVGCRTYLEQAGIPWSTVHVAVGHGTARDGYAAASRLLTDDPWLTGLVCGNDCMAMGAYAAIREQGLRVREDVAVIGIDDQELIADQVHPALTTVALPFEEMGQVAVSHLLALMEGEEVPAETLLPGTIIRRSSA</sequence>
<dbReference type="AlphaFoldDB" id="A0AAW9KUN3"/>
<organism evidence="6 7">
    <name type="scientific">Actinomyces oris</name>
    <dbReference type="NCBI Taxonomy" id="544580"/>
    <lineage>
        <taxon>Bacteria</taxon>
        <taxon>Bacillati</taxon>
        <taxon>Actinomycetota</taxon>
        <taxon>Actinomycetes</taxon>
        <taxon>Actinomycetales</taxon>
        <taxon>Actinomycetaceae</taxon>
        <taxon>Actinomyces</taxon>
    </lineage>
</organism>
<keyword evidence="3 6" id="KW-0238">DNA-binding</keyword>
<dbReference type="SUPFAM" id="SSF47413">
    <property type="entry name" value="lambda repressor-like DNA-binding domains"/>
    <property type="match status" value="1"/>
</dbReference>
<gene>
    <name evidence="6" type="ORF">QU665_06230</name>
</gene>
<evidence type="ECO:0000256" key="1">
    <source>
        <dbReference type="ARBA" id="ARBA00022491"/>
    </source>
</evidence>
<dbReference type="SUPFAM" id="SSF53822">
    <property type="entry name" value="Periplasmic binding protein-like I"/>
    <property type="match status" value="1"/>
</dbReference>
<evidence type="ECO:0000313" key="6">
    <source>
        <dbReference type="EMBL" id="MEA1304663.1"/>
    </source>
</evidence>
<dbReference type="InterPro" id="IPR000843">
    <property type="entry name" value="HTH_LacI"/>
</dbReference>
<dbReference type="GO" id="GO:0003700">
    <property type="term" value="F:DNA-binding transcription factor activity"/>
    <property type="evidence" value="ECO:0007669"/>
    <property type="project" value="TreeGrafter"/>
</dbReference>
<evidence type="ECO:0000259" key="5">
    <source>
        <dbReference type="PROSITE" id="PS50932"/>
    </source>
</evidence>
<dbReference type="Pfam" id="PF00356">
    <property type="entry name" value="LacI"/>
    <property type="match status" value="1"/>
</dbReference>
<dbReference type="InterPro" id="IPR010982">
    <property type="entry name" value="Lambda_DNA-bd_dom_sf"/>
</dbReference>
<feature type="domain" description="HTH lacI-type" evidence="5">
    <location>
        <begin position="7"/>
        <end position="63"/>
    </location>
</feature>
<dbReference type="Proteomes" id="UP001289581">
    <property type="component" value="Unassembled WGS sequence"/>
</dbReference>
<keyword evidence="4" id="KW-0804">Transcription</keyword>
<name>A0AAW9KUN3_9ACTO</name>
<evidence type="ECO:0000313" key="7">
    <source>
        <dbReference type="Proteomes" id="UP001289581"/>
    </source>
</evidence>
<dbReference type="Pfam" id="PF00532">
    <property type="entry name" value="Peripla_BP_1"/>
    <property type="match status" value="1"/>
</dbReference>
<keyword evidence="7" id="KW-1185">Reference proteome</keyword>
<evidence type="ECO:0000256" key="2">
    <source>
        <dbReference type="ARBA" id="ARBA00023015"/>
    </source>
</evidence>
<accession>A0AAW9KUN3</accession>
<protein>
    <submittedName>
        <fullName evidence="6">LacI family DNA-binding transcriptional regulator</fullName>
    </submittedName>
</protein>
<keyword evidence="2" id="KW-0805">Transcription regulation</keyword>
<dbReference type="InterPro" id="IPR001761">
    <property type="entry name" value="Peripla_BP/Lac1_sug-bd_dom"/>
</dbReference>
<proteinExistence type="predicted"/>
<dbReference type="EMBL" id="JAXBCZ010000001">
    <property type="protein sequence ID" value="MEA1304663.1"/>
    <property type="molecule type" value="Genomic_DNA"/>
</dbReference>
<keyword evidence="1" id="KW-0678">Repressor</keyword>
<dbReference type="PROSITE" id="PS00356">
    <property type="entry name" value="HTH_LACI_1"/>
    <property type="match status" value="1"/>
</dbReference>
<dbReference type="InterPro" id="IPR028082">
    <property type="entry name" value="Peripla_BP_I"/>
</dbReference>
<comment type="caution">
    <text evidence="6">The sequence shown here is derived from an EMBL/GenBank/DDBJ whole genome shotgun (WGS) entry which is preliminary data.</text>
</comment>
<dbReference type="CDD" id="cd01392">
    <property type="entry name" value="HTH_LacI"/>
    <property type="match status" value="1"/>
</dbReference>
<dbReference type="Gene3D" id="1.10.260.40">
    <property type="entry name" value="lambda repressor-like DNA-binding domains"/>
    <property type="match status" value="1"/>
</dbReference>
<dbReference type="PANTHER" id="PTHR30146">
    <property type="entry name" value="LACI-RELATED TRANSCRIPTIONAL REPRESSOR"/>
    <property type="match status" value="1"/>
</dbReference>
<dbReference type="CDD" id="cd06288">
    <property type="entry name" value="PBP1_sucrose_transcription_regulator"/>
    <property type="match status" value="1"/>
</dbReference>